<dbReference type="GO" id="GO:0006508">
    <property type="term" value="P:proteolysis"/>
    <property type="evidence" value="ECO:0007669"/>
    <property type="project" value="UniProtKB-KW"/>
</dbReference>
<dbReference type="RefSeq" id="WP_118917862.1">
    <property type="nucleotide sequence ID" value="NZ_CP032097.1"/>
</dbReference>
<keyword evidence="9" id="KW-1185">Reference proteome</keyword>
<dbReference type="Proteomes" id="UP000290588">
    <property type="component" value="Unassembled WGS sequence"/>
</dbReference>
<dbReference type="EMBL" id="CP032097">
    <property type="protein sequence ID" value="AXX95693.1"/>
    <property type="molecule type" value="Genomic_DNA"/>
</dbReference>
<reference evidence="7 9" key="2">
    <citation type="submission" date="2018-08" db="EMBL/GenBank/DDBJ databases">
        <title>Complete genome of the Arcobacter ellisii type strain LMG 26155.</title>
        <authorList>
            <person name="Miller W.G."/>
            <person name="Yee E."/>
            <person name="Bono J.L."/>
        </authorList>
    </citation>
    <scope>NUCLEOTIDE SEQUENCE [LARGE SCALE GENOMIC DNA]</scope>
    <source>
        <strain evidence="7 9">LMG 26155</strain>
    </source>
</reference>
<dbReference type="SUPFAM" id="SSF102712">
    <property type="entry name" value="JAB1/MPN domain"/>
    <property type="match status" value="1"/>
</dbReference>
<dbReference type="AlphaFoldDB" id="A0A347UA15"/>
<name>A0A347UA15_9BACT</name>
<dbReference type="Gene3D" id="3.40.140.10">
    <property type="entry name" value="Cytidine Deaminase, domain 2"/>
    <property type="match status" value="1"/>
</dbReference>
<dbReference type="InterPro" id="IPR028090">
    <property type="entry name" value="JAB_dom_prok"/>
</dbReference>
<dbReference type="Pfam" id="PF14464">
    <property type="entry name" value="Prok-JAB"/>
    <property type="match status" value="1"/>
</dbReference>
<dbReference type="OrthoDB" id="5470925at2"/>
<sequence>MNKIKFQNKNLKVYISNQLKQELLTLRQFEFNREKGGVILGKLYPQNNTIEITHFFEDNPLNSSEYGLELNVNYLQENIERIWEQSNGQITYLGDWHTHPQWKAEPSLRDYKTFFVNYYQSKVQQNLLLYLILGRKENWFKSFNGLKFYDIKYFKE</sequence>
<evidence type="ECO:0000313" key="7">
    <source>
        <dbReference type="EMBL" id="AXX95693.1"/>
    </source>
</evidence>
<dbReference type="GO" id="GO:0046872">
    <property type="term" value="F:metal ion binding"/>
    <property type="evidence" value="ECO:0007669"/>
    <property type="project" value="UniProtKB-KW"/>
</dbReference>
<keyword evidence="4" id="KW-0862">Zinc</keyword>
<evidence type="ECO:0000313" key="10">
    <source>
        <dbReference type="Proteomes" id="UP000290588"/>
    </source>
</evidence>
<dbReference type="KEGG" id="aell:AELL_2049"/>
<evidence type="ECO:0000313" key="9">
    <source>
        <dbReference type="Proteomes" id="UP000262582"/>
    </source>
</evidence>
<keyword evidence="1 7" id="KW-0645">Protease</keyword>
<feature type="domain" description="JAB" evidence="6">
    <location>
        <begin position="18"/>
        <end position="135"/>
    </location>
</feature>
<dbReference type="Proteomes" id="UP000262582">
    <property type="component" value="Chromosome"/>
</dbReference>
<evidence type="ECO:0000256" key="2">
    <source>
        <dbReference type="ARBA" id="ARBA00022723"/>
    </source>
</evidence>
<dbReference type="EMBL" id="NXIG01000004">
    <property type="protein sequence ID" value="RXI31434.1"/>
    <property type="molecule type" value="Genomic_DNA"/>
</dbReference>
<keyword evidence="5" id="KW-0482">Metalloprotease</keyword>
<protein>
    <submittedName>
        <fullName evidence="7">Ubiquitin protease family protein (Prokaryotic JAB domain)</fullName>
    </submittedName>
</protein>
<gene>
    <name evidence="7" type="ORF">AELL_2049</name>
    <name evidence="8" type="ORF">CP962_04800</name>
</gene>
<evidence type="ECO:0000256" key="5">
    <source>
        <dbReference type="ARBA" id="ARBA00023049"/>
    </source>
</evidence>
<proteinExistence type="predicted"/>
<keyword evidence="2" id="KW-0479">Metal-binding</keyword>
<evidence type="ECO:0000256" key="3">
    <source>
        <dbReference type="ARBA" id="ARBA00022801"/>
    </source>
</evidence>
<keyword evidence="3" id="KW-0378">Hydrolase</keyword>
<accession>A0A347UA15</accession>
<evidence type="ECO:0000259" key="6">
    <source>
        <dbReference type="Pfam" id="PF14464"/>
    </source>
</evidence>
<evidence type="ECO:0000313" key="8">
    <source>
        <dbReference type="EMBL" id="RXI31434.1"/>
    </source>
</evidence>
<evidence type="ECO:0000256" key="1">
    <source>
        <dbReference type="ARBA" id="ARBA00022670"/>
    </source>
</evidence>
<organism evidence="8 10">
    <name type="scientific">Arcobacter ellisii</name>
    <dbReference type="NCBI Taxonomy" id="913109"/>
    <lineage>
        <taxon>Bacteria</taxon>
        <taxon>Pseudomonadati</taxon>
        <taxon>Campylobacterota</taxon>
        <taxon>Epsilonproteobacteria</taxon>
        <taxon>Campylobacterales</taxon>
        <taxon>Arcobacteraceae</taxon>
        <taxon>Arcobacter</taxon>
    </lineage>
</organism>
<dbReference type="GO" id="GO:0008237">
    <property type="term" value="F:metallopeptidase activity"/>
    <property type="evidence" value="ECO:0007669"/>
    <property type="project" value="UniProtKB-KW"/>
</dbReference>
<evidence type="ECO:0000256" key="4">
    <source>
        <dbReference type="ARBA" id="ARBA00022833"/>
    </source>
</evidence>
<reference evidence="8 10" key="1">
    <citation type="submission" date="2017-09" db="EMBL/GenBank/DDBJ databases">
        <title>Genomics of the genus Arcobacter.</title>
        <authorList>
            <person name="Perez-Cataluna A."/>
            <person name="Figueras M.J."/>
            <person name="Salas-Masso N."/>
        </authorList>
    </citation>
    <scope>NUCLEOTIDE SEQUENCE [LARGE SCALE GENOMIC DNA]</scope>
    <source>
        <strain evidence="8 10">CECT 7837</strain>
    </source>
</reference>